<dbReference type="PANTHER" id="PTHR23382">
    <property type="entry name" value="MALATE DEHYDROGENASE"/>
    <property type="match status" value="1"/>
</dbReference>
<evidence type="ECO:0000256" key="2">
    <source>
        <dbReference type="ARBA" id="ARBA00023002"/>
    </source>
</evidence>
<dbReference type="Proteomes" id="UP000775213">
    <property type="component" value="Unassembled WGS sequence"/>
</dbReference>
<reference evidence="3 4" key="1">
    <citation type="journal article" date="2021" name="Hortic Res">
        <title>Chromosome-scale assembly of the Dendrobium chrysotoxum genome enhances the understanding of orchid evolution.</title>
        <authorList>
            <person name="Zhang Y."/>
            <person name="Zhang G.Q."/>
            <person name="Zhang D."/>
            <person name="Liu X.D."/>
            <person name="Xu X.Y."/>
            <person name="Sun W.H."/>
            <person name="Yu X."/>
            <person name="Zhu X."/>
            <person name="Wang Z.W."/>
            <person name="Zhao X."/>
            <person name="Zhong W.Y."/>
            <person name="Chen H."/>
            <person name="Yin W.L."/>
            <person name="Huang T."/>
            <person name="Niu S.C."/>
            <person name="Liu Z.J."/>
        </authorList>
    </citation>
    <scope>NUCLEOTIDE SEQUENCE [LARGE SCALE GENOMIC DNA]</scope>
    <source>
        <strain evidence="3">Lindl</strain>
    </source>
</reference>
<dbReference type="SUPFAM" id="SSF51735">
    <property type="entry name" value="NAD(P)-binding Rossmann-fold domains"/>
    <property type="match status" value="1"/>
</dbReference>
<comment type="caution">
    <text evidence="3">The sequence shown here is derived from an EMBL/GenBank/DDBJ whole genome shotgun (WGS) entry which is preliminary data.</text>
</comment>
<keyword evidence="4" id="KW-1185">Reference proteome</keyword>
<keyword evidence="2" id="KW-0560">Oxidoreductase</keyword>
<evidence type="ECO:0000256" key="1">
    <source>
        <dbReference type="ARBA" id="ARBA00009613"/>
    </source>
</evidence>
<sequence>MSLAEFSPCSYSRYQTLPSNLSSAPLTAFHVHAFKRGRSKLHVRRPLNITCSVAPSQVQSPATAVPVRPADAANKQECYGVFCTTYDLKAEEKTKTWKNLIRIVVSGAAGMISNHLLFKLASGEVFGPDQPIALRLLGSERSYQALEVYCYSRTSYVYSIVLLVSQLYSLNVITWVSKAVYFCDIKRVEGICLDP</sequence>
<evidence type="ECO:0008006" key="5">
    <source>
        <dbReference type="Google" id="ProtNLM"/>
    </source>
</evidence>
<evidence type="ECO:0000313" key="3">
    <source>
        <dbReference type="EMBL" id="KAH0456754.1"/>
    </source>
</evidence>
<proteinExistence type="inferred from homology"/>
<name>A0AAV7GMR0_DENCH</name>
<dbReference type="GO" id="GO:0016615">
    <property type="term" value="F:malate dehydrogenase activity"/>
    <property type="evidence" value="ECO:0007669"/>
    <property type="project" value="InterPro"/>
</dbReference>
<protein>
    <recommendedName>
        <fullName evidence="5">Malate dehydrogenase</fullName>
    </recommendedName>
</protein>
<gene>
    <name evidence="3" type="ORF">IEQ34_014661</name>
</gene>
<accession>A0AAV7GMR0</accession>
<dbReference type="AlphaFoldDB" id="A0AAV7GMR0"/>
<dbReference type="InterPro" id="IPR036291">
    <property type="entry name" value="NAD(P)-bd_dom_sf"/>
</dbReference>
<dbReference type="Gene3D" id="3.40.50.720">
    <property type="entry name" value="NAD(P)-binding Rossmann-like Domain"/>
    <property type="match status" value="1"/>
</dbReference>
<comment type="similarity">
    <text evidence="1">Belongs to the LDH/MDH superfamily. MDH type 2 family.</text>
</comment>
<evidence type="ECO:0000313" key="4">
    <source>
        <dbReference type="Proteomes" id="UP000775213"/>
    </source>
</evidence>
<dbReference type="EMBL" id="JAGFBR010000013">
    <property type="protein sequence ID" value="KAH0456754.1"/>
    <property type="molecule type" value="Genomic_DNA"/>
</dbReference>
<dbReference type="InterPro" id="IPR010945">
    <property type="entry name" value="Malate_DH_type2"/>
</dbReference>
<organism evidence="3 4">
    <name type="scientific">Dendrobium chrysotoxum</name>
    <name type="common">Orchid</name>
    <dbReference type="NCBI Taxonomy" id="161865"/>
    <lineage>
        <taxon>Eukaryota</taxon>
        <taxon>Viridiplantae</taxon>
        <taxon>Streptophyta</taxon>
        <taxon>Embryophyta</taxon>
        <taxon>Tracheophyta</taxon>
        <taxon>Spermatophyta</taxon>
        <taxon>Magnoliopsida</taxon>
        <taxon>Liliopsida</taxon>
        <taxon>Asparagales</taxon>
        <taxon>Orchidaceae</taxon>
        <taxon>Epidendroideae</taxon>
        <taxon>Malaxideae</taxon>
        <taxon>Dendrobiinae</taxon>
        <taxon>Dendrobium</taxon>
    </lineage>
</organism>
<dbReference type="GO" id="GO:0006108">
    <property type="term" value="P:malate metabolic process"/>
    <property type="evidence" value="ECO:0007669"/>
    <property type="project" value="InterPro"/>
</dbReference>